<organism evidence="1 2">
    <name type="scientific">Arsenicicoccus bolidensis</name>
    <dbReference type="NCBI Taxonomy" id="229480"/>
    <lineage>
        <taxon>Bacteria</taxon>
        <taxon>Bacillati</taxon>
        <taxon>Actinomycetota</taxon>
        <taxon>Actinomycetes</taxon>
        <taxon>Micrococcales</taxon>
        <taxon>Intrasporangiaceae</taxon>
        <taxon>Arsenicicoccus</taxon>
    </lineage>
</organism>
<reference evidence="1 2" key="1">
    <citation type="submission" date="2022-02" db="EMBL/GenBank/DDBJ databases">
        <title>Uncovering new skin microbiome diversity through culturing and metagenomics.</title>
        <authorList>
            <person name="Conlan S."/>
            <person name="Deming C."/>
            <person name="Nisc Comparative Sequencing Program N."/>
            <person name="Segre J.A."/>
        </authorList>
    </citation>
    <scope>NUCLEOTIDE SEQUENCE [LARGE SCALE GENOMIC DNA]</scope>
    <source>
        <strain evidence="1 2">ACRQZ</strain>
    </source>
</reference>
<proteinExistence type="predicted"/>
<name>A0ABS9Q1Y0_9MICO</name>
<dbReference type="NCBIfam" id="TIGR03843">
    <property type="entry name" value="SCO1664 family protein"/>
    <property type="match status" value="1"/>
</dbReference>
<evidence type="ECO:0000313" key="1">
    <source>
        <dbReference type="EMBL" id="MCG7321873.1"/>
    </source>
</evidence>
<dbReference type="InterPro" id="IPR022292">
    <property type="entry name" value="CHP03843"/>
</dbReference>
<dbReference type="Proteomes" id="UP001521931">
    <property type="component" value="Unassembled WGS sequence"/>
</dbReference>
<sequence>MSPDDAPAELIVPNPLVDPTDRPAVEAMLGRLAGEELRLVGQLVEASNGVFLGVLGGGEPVRVIYKPTRGERPLHDFPPATLAQRETAAFLVSHEGGYAVVPPTVLREGPLGPGSVQLWIDHDEAAAPMVDLVAPDAIEEGVIPVFTGETPTGEQVVVVHRDTEAAARFAAYDCVVNNADRKGSHVLVDPTGREWGIDHGITLHAEPKLRTVLWGWVGDPLPAAEVARLALLESLLGDPGSALVQGLVGLLSSDEIEALTARVSALLAAGTYPEPDPGHYPIPWPPL</sequence>
<gene>
    <name evidence="1" type="ORF">MHL29_08240</name>
</gene>
<keyword evidence="2" id="KW-1185">Reference proteome</keyword>
<evidence type="ECO:0000313" key="2">
    <source>
        <dbReference type="Proteomes" id="UP001521931"/>
    </source>
</evidence>
<comment type="caution">
    <text evidence="1">The sequence shown here is derived from an EMBL/GenBank/DDBJ whole genome shotgun (WGS) entry which is preliminary data.</text>
</comment>
<dbReference type="EMBL" id="JAKRCV010000020">
    <property type="protein sequence ID" value="MCG7321873.1"/>
    <property type="molecule type" value="Genomic_DNA"/>
</dbReference>
<protein>
    <submittedName>
        <fullName evidence="1">SCO1664 family protein</fullName>
    </submittedName>
</protein>
<dbReference type="RefSeq" id="WP_239263820.1">
    <property type="nucleotide sequence ID" value="NZ_JAKRCV010000020.1"/>
</dbReference>
<accession>A0ABS9Q1Y0</accession>